<name>A0A4R6QRD4_9BURK</name>
<gene>
    <name evidence="1" type="ORF">DES47_10180</name>
</gene>
<protein>
    <submittedName>
        <fullName evidence="1">Uncharacterized protein</fullName>
    </submittedName>
</protein>
<dbReference type="EMBL" id="SNXS01000001">
    <property type="protein sequence ID" value="TDP74034.1"/>
    <property type="molecule type" value="Genomic_DNA"/>
</dbReference>
<comment type="caution">
    <text evidence="1">The sequence shown here is derived from an EMBL/GenBank/DDBJ whole genome shotgun (WGS) entry which is preliminary data.</text>
</comment>
<sequence length="77" mass="8840">MSHTPRDDAARKRVWRITANAPQGEYLDRDEAARRDRQALQADAGWQQSSFDLSMGAEVHDASNTLSDKMFDELFKR</sequence>
<dbReference type="RefSeq" id="WP_133698701.1">
    <property type="nucleotide sequence ID" value="NZ_SNXS01000001.1"/>
</dbReference>
<proteinExistence type="predicted"/>
<reference evidence="1 2" key="1">
    <citation type="submission" date="2019-03" db="EMBL/GenBank/DDBJ databases">
        <title>Genomic Encyclopedia of Type Strains, Phase IV (KMG-IV): sequencing the most valuable type-strain genomes for metagenomic binning, comparative biology and taxonomic classification.</title>
        <authorList>
            <person name="Goeker M."/>
        </authorList>
    </citation>
    <scope>NUCLEOTIDE SEQUENCE [LARGE SCALE GENOMIC DNA]</scope>
    <source>
        <strain evidence="1 2">DSM 16998</strain>
    </source>
</reference>
<evidence type="ECO:0000313" key="2">
    <source>
        <dbReference type="Proteomes" id="UP000295361"/>
    </source>
</evidence>
<dbReference type="Proteomes" id="UP000295361">
    <property type="component" value="Unassembled WGS sequence"/>
</dbReference>
<dbReference type="AlphaFoldDB" id="A0A4R6QRD4"/>
<dbReference type="InParanoid" id="A0A4R6QRD4"/>
<accession>A0A4R6QRD4</accession>
<keyword evidence="2" id="KW-1185">Reference proteome</keyword>
<organism evidence="1 2">
    <name type="scientific">Roseateles toxinivorans</name>
    <dbReference type="NCBI Taxonomy" id="270368"/>
    <lineage>
        <taxon>Bacteria</taxon>
        <taxon>Pseudomonadati</taxon>
        <taxon>Pseudomonadota</taxon>
        <taxon>Betaproteobacteria</taxon>
        <taxon>Burkholderiales</taxon>
        <taxon>Sphaerotilaceae</taxon>
        <taxon>Roseateles</taxon>
    </lineage>
</organism>
<evidence type="ECO:0000313" key="1">
    <source>
        <dbReference type="EMBL" id="TDP74034.1"/>
    </source>
</evidence>